<keyword evidence="4" id="KW-1185">Reference proteome</keyword>
<evidence type="ECO:0000313" key="4">
    <source>
        <dbReference type="Proteomes" id="UP000001307"/>
    </source>
</evidence>
<evidence type="ECO:0000259" key="2">
    <source>
        <dbReference type="PROSITE" id="PS50888"/>
    </source>
</evidence>
<accession>E4WYV0</accession>
<dbReference type="SUPFAM" id="SSF47459">
    <property type="entry name" value="HLH, helix-loop-helix DNA-binding domain"/>
    <property type="match status" value="1"/>
</dbReference>
<organism evidence="3">
    <name type="scientific">Oikopleura dioica</name>
    <name type="common">Tunicate</name>
    <dbReference type="NCBI Taxonomy" id="34765"/>
    <lineage>
        <taxon>Eukaryota</taxon>
        <taxon>Metazoa</taxon>
        <taxon>Chordata</taxon>
        <taxon>Tunicata</taxon>
        <taxon>Appendicularia</taxon>
        <taxon>Copelata</taxon>
        <taxon>Oikopleuridae</taxon>
        <taxon>Oikopleura</taxon>
    </lineage>
</organism>
<dbReference type="Gene3D" id="4.10.280.10">
    <property type="entry name" value="Helix-loop-helix DNA-binding domain"/>
    <property type="match status" value="1"/>
</dbReference>
<feature type="domain" description="BHLH" evidence="2">
    <location>
        <begin position="75"/>
        <end position="126"/>
    </location>
</feature>
<sequence>MHDICILIRKLPSGSTVHIREQKAGQFQMGVKRYSDDSQSSQSSPKIPRRDAGSPRSLPELHASNEQAQSPRLLTRRERANFNERRRMHGINTGYDLVKSEIPSIANQKVAKATILNKSYEQLKLQKREIEELKGIILSFDPNYKFVDKKESVEEISSEIPNCPEESELSNSDFTPADALSAIQQKTHQMLLQYYTRCMQDQEQKE</sequence>
<evidence type="ECO:0000256" key="1">
    <source>
        <dbReference type="SAM" id="MobiDB-lite"/>
    </source>
</evidence>
<dbReference type="InParanoid" id="E4WYV0"/>
<reference evidence="3" key="1">
    <citation type="journal article" date="2010" name="Science">
        <title>Plasticity of animal genome architecture unmasked by rapid evolution of a pelagic tunicate.</title>
        <authorList>
            <person name="Denoeud F."/>
            <person name="Henriet S."/>
            <person name="Mungpakdee S."/>
            <person name="Aury J.M."/>
            <person name="Da Silva C."/>
            <person name="Brinkmann H."/>
            <person name="Mikhaleva J."/>
            <person name="Olsen L.C."/>
            <person name="Jubin C."/>
            <person name="Canestro C."/>
            <person name="Bouquet J.M."/>
            <person name="Danks G."/>
            <person name="Poulain J."/>
            <person name="Campsteijn C."/>
            <person name="Adamski M."/>
            <person name="Cross I."/>
            <person name="Yadetie F."/>
            <person name="Muffato M."/>
            <person name="Louis A."/>
            <person name="Butcher S."/>
            <person name="Tsagkogeorga G."/>
            <person name="Konrad A."/>
            <person name="Singh S."/>
            <person name="Jensen M.F."/>
            <person name="Cong E.H."/>
            <person name="Eikeseth-Otteraa H."/>
            <person name="Noel B."/>
            <person name="Anthouard V."/>
            <person name="Porcel B.M."/>
            <person name="Kachouri-Lafond R."/>
            <person name="Nishino A."/>
            <person name="Ugolini M."/>
            <person name="Chourrout P."/>
            <person name="Nishida H."/>
            <person name="Aasland R."/>
            <person name="Huzurbazar S."/>
            <person name="Westhof E."/>
            <person name="Delsuc F."/>
            <person name="Lehrach H."/>
            <person name="Reinhardt R."/>
            <person name="Weissenbach J."/>
            <person name="Roy S.W."/>
            <person name="Artiguenave F."/>
            <person name="Postlethwait J.H."/>
            <person name="Manak J.R."/>
            <person name="Thompson E.M."/>
            <person name="Jaillon O."/>
            <person name="Du Pasquier L."/>
            <person name="Boudinot P."/>
            <person name="Liberles D.A."/>
            <person name="Volff J.N."/>
            <person name="Philippe H."/>
            <person name="Lenhard B."/>
            <person name="Roest Crollius H."/>
            <person name="Wincker P."/>
            <person name="Chourrout D."/>
        </authorList>
    </citation>
    <scope>NUCLEOTIDE SEQUENCE [LARGE SCALE GENOMIC DNA]</scope>
</reference>
<dbReference type="GO" id="GO:0046983">
    <property type="term" value="F:protein dimerization activity"/>
    <property type="evidence" value="ECO:0007669"/>
    <property type="project" value="InterPro"/>
</dbReference>
<dbReference type="EMBL" id="FN653019">
    <property type="protein sequence ID" value="CBY22866.1"/>
    <property type="molecule type" value="Genomic_DNA"/>
</dbReference>
<gene>
    <name evidence="3" type="ORF">GSOID_T00013642001</name>
</gene>
<dbReference type="Pfam" id="PF00010">
    <property type="entry name" value="HLH"/>
    <property type="match status" value="1"/>
</dbReference>
<proteinExistence type="predicted"/>
<dbReference type="AlphaFoldDB" id="E4WYV0"/>
<dbReference type="SMART" id="SM00353">
    <property type="entry name" value="HLH"/>
    <property type="match status" value="1"/>
</dbReference>
<feature type="region of interest" description="Disordered" evidence="1">
    <location>
        <begin position="28"/>
        <end position="80"/>
    </location>
</feature>
<dbReference type="InterPro" id="IPR011598">
    <property type="entry name" value="bHLH_dom"/>
</dbReference>
<name>E4WYV0_OIKDI</name>
<dbReference type="Proteomes" id="UP000001307">
    <property type="component" value="Unassembled WGS sequence"/>
</dbReference>
<protein>
    <recommendedName>
        <fullName evidence="2">BHLH domain-containing protein</fullName>
    </recommendedName>
</protein>
<dbReference type="PROSITE" id="PS50888">
    <property type="entry name" value="BHLH"/>
    <property type="match status" value="1"/>
</dbReference>
<dbReference type="InterPro" id="IPR036638">
    <property type="entry name" value="HLH_DNA-bd_sf"/>
</dbReference>
<evidence type="ECO:0000313" key="3">
    <source>
        <dbReference type="EMBL" id="CBY22866.1"/>
    </source>
</evidence>